<dbReference type="Pfam" id="PF07727">
    <property type="entry name" value="RVT_2"/>
    <property type="match status" value="1"/>
</dbReference>
<dbReference type="InterPro" id="IPR013103">
    <property type="entry name" value="RVT_2"/>
</dbReference>
<sequence length="470" mass="52779">MVNLGVSSYSEKENTLKSEEEYVEDEKVKWRWPSDGAGGGGMTIKEIYVVVKLCWGDAREKSVETIIVLKLDSLVMGRKGLNDIKKRSRLHRFKSKGNIDFQIIECKCSHEVNIQSITGFNKKYALFMDYPPHQDDHISWWVDSGATSHVCKDFRWFKNFVPIEDGSVLKMGNVATEAIKGIGSVDLVFTSGKTLNLNKVLLLIALAAINNLVIHQMDVKTAFLNGELDEEVYMKQPEGFVMPGNEHKGVIICLYVDDMLIFGTSQELVDETKKFLTPIDPNLKLLPNKGVPVSQLEYSRAIGSLMYAMISTRPDIAFAVGKLSRYTSNPNTHHWHALNRVFKYLKGTKDYGLYYSGFPSVLEGYTDASWITNSEDYSSTSGWVFLLGGGAISWASKKQTCITHSTMESEFVALDAAGKEADWLRNLIYEIPLWPKPISPISIRCDSVATLAKAYSQTYNGKSRHFGVQE</sequence>
<dbReference type="EMBL" id="JBCNJP010000006">
    <property type="protein sequence ID" value="KAK9078203.1"/>
    <property type="molecule type" value="Genomic_DNA"/>
</dbReference>
<reference evidence="2 3" key="1">
    <citation type="submission" date="2024-04" db="EMBL/GenBank/DDBJ databases">
        <title>The reference genome of an endangered Asteraceae, Deinandra increscens subsp. villosa, native to the Central Coast of California.</title>
        <authorList>
            <person name="Guilliams M."/>
            <person name="Hasenstab-Lehman K."/>
            <person name="Meyer R."/>
            <person name="Mcevoy S."/>
        </authorList>
    </citation>
    <scope>NUCLEOTIDE SEQUENCE [LARGE SCALE GENOMIC DNA]</scope>
    <source>
        <tissue evidence="2">Leaf</tissue>
    </source>
</reference>
<dbReference type="Proteomes" id="UP001408789">
    <property type="component" value="Unassembled WGS sequence"/>
</dbReference>
<proteinExistence type="predicted"/>
<dbReference type="AlphaFoldDB" id="A0AAP0DW22"/>
<dbReference type="PANTHER" id="PTHR11439">
    <property type="entry name" value="GAG-POL-RELATED RETROTRANSPOSON"/>
    <property type="match status" value="1"/>
</dbReference>
<dbReference type="PANTHER" id="PTHR11439:SF521">
    <property type="entry name" value="RNA-DIRECTED DNA POLYMERASE"/>
    <property type="match status" value="1"/>
</dbReference>
<keyword evidence="3" id="KW-1185">Reference proteome</keyword>
<dbReference type="SUPFAM" id="SSF56672">
    <property type="entry name" value="DNA/RNA polymerases"/>
    <property type="match status" value="1"/>
</dbReference>
<dbReference type="CDD" id="cd09272">
    <property type="entry name" value="RNase_HI_RT_Ty1"/>
    <property type="match status" value="1"/>
</dbReference>
<dbReference type="GO" id="GO:0004190">
    <property type="term" value="F:aspartic-type endopeptidase activity"/>
    <property type="evidence" value="ECO:0007669"/>
    <property type="project" value="UniProtKB-KW"/>
</dbReference>
<evidence type="ECO:0000313" key="3">
    <source>
        <dbReference type="Proteomes" id="UP001408789"/>
    </source>
</evidence>
<organism evidence="2 3">
    <name type="scientific">Deinandra increscens subsp. villosa</name>
    <dbReference type="NCBI Taxonomy" id="3103831"/>
    <lineage>
        <taxon>Eukaryota</taxon>
        <taxon>Viridiplantae</taxon>
        <taxon>Streptophyta</taxon>
        <taxon>Embryophyta</taxon>
        <taxon>Tracheophyta</taxon>
        <taxon>Spermatophyta</taxon>
        <taxon>Magnoliopsida</taxon>
        <taxon>eudicotyledons</taxon>
        <taxon>Gunneridae</taxon>
        <taxon>Pentapetalae</taxon>
        <taxon>asterids</taxon>
        <taxon>campanulids</taxon>
        <taxon>Asterales</taxon>
        <taxon>Asteraceae</taxon>
        <taxon>Asteroideae</taxon>
        <taxon>Heliantheae alliance</taxon>
        <taxon>Madieae</taxon>
        <taxon>Madiinae</taxon>
        <taxon>Deinandra</taxon>
    </lineage>
</organism>
<evidence type="ECO:0000259" key="1">
    <source>
        <dbReference type="Pfam" id="PF07727"/>
    </source>
</evidence>
<comment type="caution">
    <text evidence="2">The sequence shown here is derived from an EMBL/GenBank/DDBJ whole genome shotgun (WGS) entry which is preliminary data.</text>
</comment>
<name>A0AAP0DW22_9ASTR</name>
<accession>A0AAP0DW22</accession>
<protein>
    <recommendedName>
        <fullName evidence="1">Reverse transcriptase Ty1/copia-type domain-containing protein</fullName>
    </recommendedName>
</protein>
<gene>
    <name evidence="2" type="ORF">SSX86_002260</name>
</gene>
<dbReference type="InterPro" id="IPR043502">
    <property type="entry name" value="DNA/RNA_pol_sf"/>
</dbReference>
<feature type="domain" description="Reverse transcriptase Ty1/copia-type" evidence="1">
    <location>
        <begin position="190"/>
        <end position="248"/>
    </location>
</feature>
<evidence type="ECO:0000313" key="2">
    <source>
        <dbReference type="EMBL" id="KAK9078203.1"/>
    </source>
</evidence>